<keyword evidence="4 8" id="KW-0418">Kinase</keyword>
<evidence type="ECO:0000313" key="8">
    <source>
        <dbReference type="EMBL" id="KXS09249.1"/>
    </source>
</evidence>
<protein>
    <submittedName>
        <fullName evidence="8">Kinase-like protein</fullName>
    </submittedName>
</protein>
<evidence type="ECO:0000259" key="7">
    <source>
        <dbReference type="PROSITE" id="PS50011"/>
    </source>
</evidence>
<feature type="domain" description="Protein kinase" evidence="7">
    <location>
        <begin position="205"/>
        <end position="471"/>
    </location>
</feature>
<keyword evidence="5" id="KW-0067">ATP-binding</keyword>
<gene>
    <name evidence="8" type="ORF">M427DRAFT_64409</name>
</gene>
<evidence type="ECO:0000256" key="2">
    <source>
        <dbReference type="ARBA" id="ARBA00022679"/>
    </source>
</evidence>
<evidence type="ECO:0000256" key="4">
    <source>
        <dbReference type="ARBA" id="ARBA00022777"/>
    </source>
</evidence>
<dbReference type="GO" id="GO:0004674">
    <property type="term" value="F:protein serine/threonine kinase activity"/>
    <property type="evidence" value="ECO:0007669"/>
    <property type="project" value="UniProtKB-KW"/>
</dbReference>
<keyword evidence="1" id="KW-0723">Serine/threonine-protein kinase</keyword>
<feature type="compositionally biased region" description="Basic and acidic residues" evidence="6">
    <location>
        <begin position="10"/>
        <end position="20"/>
    </location>
</feature>
<dbReference type="Proteomes" id="UP000070544">
    <property type="component" value="Unassembled WGS sequence"/>
</dbReference>
<evidence type="ECO:0000256" key="1">
    <source>
        <dbReference type="ARBA" id="ARBA00022527"/>
    </source>
</evidence>
<dbReference type="InterPro" id="IPR000719">
    <property type="entry name" value="Prot_kinase_dom"/>
</dbReference>
<feature type="region of interest" description="Disordered" evidence="6">
    <location>
        <begin position="520"/>
        <end position="562"/>
    </location>
</feature>
<dbReference type="STRING" id="1344416.A0A138ZXQ9"/>
<dbReference type="OrthoDB" id="6513151at2759"/>
<keyword evidence="3" id="KW-0547">Nucleotide-binding</keyword>
<sequence length="576" mass="62743">MNALRKLFRRKSDPGAKEAKPMLPAGLALATHPSPPKPPIAFESADAKAPPSPRDAPAPRSPVLPDATAAIPSAPIVVNGPRSSFETSQVTWGGIPVSKFDLDDKATEDSKTAEAKAPESPEELKVSVAAVPVIKVDIPTPHSPTYRPRIESLGAEKRSFSESHSSPAAPGAAAAAGPILTPTATARLTAIDWDWQQLLRHKYTVVEKSIVGKGAQGTVKLVHPLDKPDAVYCIKTFHRKTKDMREYITKCRKEHSIATELAGHPNIVGTIDLVLDDATWQVVEVMEFCRDGTLASIMKHTKINTQGEVDCIFVQLLVCLEYMHSHGIAHNDWKLENLVWEPAHKLVKVIDFGLAYRFKTDHGDIKLRKGLAGSRHYLAPEQWTGNPWNPVAVDIWMLAIVYICLCTRGKFPWAASALSEPGYAKWFKKGEFDKEILARLPPSSVPLLTTMLSIDPTKRPSASQLIQDPWVRSLACCAKRAAREAGFEVDKKNYLPRGLFKTGTMMPGAAFPEVSEVAASSGVGGSLPSSPSSPVSPGRAANTADKDKGYPGLTPKKPSLRRLATKVLFSHEHRYS</sequence>
<evidence type="ECO:0000313" key="9">
    <source>
        <dbReference type="Proteomes" id="UP000070544"/>
    </source>
</evidence>
<evidence type="ECO:0000256" key="3">
    <source>
        <dbReference type="ARBA" id="ARBA00022741"/>
    </source>
</evidence>
<evidence type="ECO:0000256" key="6">
    <source>
        <dbReference type="SAM" id="MobiDB-lite"/>
    </source>
</evidence>
<keyword evidence="2" id="KW-0808">Transferase</keyword>
<organism evidence="8 9">
    <name type="scientific">Gonapodya prolifera (strain JEL478)</name>
    <name type="common">Monoblepharis prolifera</name>
    <dbReference type="NCBI Taxonomy" id="1344416"/>
    <lineage>
        <taxon>Eukaryota</taxon>
        <taxon>Fungi</taxon>
        <taxon>Fungi incertae sedis</taxon>
        <taxon>Chytridiomycota</taxon>
        <taxon>Chytridiomycota incertae sedis</taxon>
        <taxon>Monoblepharidomycetes</taxon>
        <taxon>Monoblepharidales</taxon>
        <taxon>Gonapodyaceae</taxon>
        <taxon>Gonapodya</taxon>
    </lineage>
</organism>
<accession>A0A138ZXQ9</accession>
<dbReference type="GO" id="GO:0005634">
    <property type="term" value="C:nucleus"/>
    <property type="evidence" value="ECO:0007669"/>
    <property type="project" value="TreeGrafter"/>
</dbReference>
<dbReference type="PROSITE" id="PS50011">
    <property type="entry name" value="PROTEIN_KINASE_DOM"/>
    <property type="match status" value="1"/>
</dbReference>
<feature type="compositionally biased region" description="Low complexity" evidence="6">
    <location>
        <begin position="520"/>
        <end position="541"/>
    </location>
</feature>
<dbReference type="Pfam" id="PF00069">
    <property type="entry name" value="Pkinase"/>
    <property type="match status" value="1"/>
</dbReference>
<dbReference type="SUPFAM" id="SSF56112">
    <property type="entry name" value="Protein kinase-like (PK-like)"/>
    <property type="match status" value="1"/>
</dbReference>
<name>A0A138ZXQ9_GONPJ</name>
<proteinExistence type="predicted"/>
<keyword evidence="9" id="KW-1185">Reference proteome</keyword>
<evidence type="ECO:0000256" key="5">
    <source>
        <dbReference type="ARBA" id="ARBA00022840"/>
    </source>
</evidence>
<feature type="region of interest" description="Disordered" evidence="6">
    <location>
        <begin position="96"/>
        <end position="123"/>
    </location>
</feature>
<dbReference type="Gene3D" id="1.10.510.10">
    <property type="entry name" value="Transferase(Phosphotransferase) domain 1"/>
    <property type="match status" value="1"/>
</dbReference>
<reference evidence="8 9" key="1">
    <citation type="journal article" date="2015" name="Genome Biol. Evol.">
        <title>Phylogenomic analyses indicate that early fungi evolved digesting cell walls of algal ancestors of land plants.</title>
        <authorList>
            <person name="Chang Y."/>
            <person name="Wang S."/>
            <person name="Sekimoto S."/>
            <person name="Aerts A.L."/>
            <person name="Choi C."/>
            <person name="Clum A."/>
            <person name="LaButti K.M."/>
            <person name="Lindquist E.A."/>
            <person name="Yee Ngan C."/>
            <person name="Ohm R.A."/>
            <person name="Salamov A.A."/>
            <person name="Grigoriev I.V."/>
            <person name="Spatafora J.W."/>
            <person name="Berbee M.L."/>
        </authorList>
    </citation>
    <scope>NUCLEOTIDE SEQUENCE [LARGE SCALE GENOMIC DNA]</scope>
    <source>
        <strain evidence="8 9">JEL478</strain>
    </source>
</reference>
<dbReference type="PANTHER" id="PTHR24345">
    <property type="entry name" value="SERINE/THREONINE-PROTEIN KINASE PLK"/>
    <property type="match status" value="1"/>
</dbReference>
<dbReference type="PANTHER" id="PTHR24345:SF0">
    <property type="entry name" value="CELL CYCLE SERINE_THREONINE-PROTEIN KINASE CDC5_MSD2"/>
    <property type="match status" value="1"/>
</dbReference>
<dbReference type="OMA" id="MHAFIFQ"/>
<dbReference type="EMBL" id="KQ965875">
    <property type="protein sequence ID" value="KXS09249.1"/>
    <property type="molecule type" value="Genomic_DNA"/>
</dbReference>
<dbReference type="GO" id="GO:0005524">
    <property type="term" value="F:ATP binding"/>
    <property type="evidence" value="ECO:0007669"/>
    <property type="project" value="UniProtKB-KW"/>
</dbReference>
<feature type="compositionally biased region" description="Pro residues" evidence="6">
    <location>
        <begin position="50"/>
        <end position="62"/>
    </location>
</feature>
<dbReference type="InterPro" id="IPR011009">
    <property type="entry name" value="Kinase-like_dom_sf"/>
</dbReference>
<dbReference type="AlphaFoldDB" id="A0A138ZXQ9"/>
<feature type="region of interest" description="Disordered" evidence="6">
    <location>
        <begin position="1"/>
        <end position="67"/>
    </location>
</feature>
<feature type="compositionally biased region" description="Basic and acidic residues" evidence="6">
    <location>
        <begin position="100"/>
        <end position="123"/>
    </location>
</feature>